<evidence type="ECO:0000256" key="3">
    <source>
        <dbReference type="ARBA" id="ARBA00022525"/>
    </source>
</evidence>
<protein>
    <submittedName>
        <fullName evidence="7">Transthyretin-like family protein</fullName>
    </submittedName>
</protein>
<dbReference type="PANTHER" id="PTHR21700">
    <property type="entry name" value="TRANSTHYRETIN-LIKE FAMILY PROTEIN-RELATED"/>
    <property type="match status" value="1"/>
</dbReference>
<keyword evidence="6" id="KW-1185">Reference proteome</keyword>
<sequence>MFRIEVLVSLLFGLFTLTSGWGRPLQSSGAYGTLTCNGKPAKNVLVKLYDHDTFTTDDKMAETKTNLTGFFEISGKAREFTTINPELNIYHDCNDGIKPCLRVITLKINSSYVNFGEEAKNLYPVGTLELAVKYPGEKRECI</sequence>
<comment type="similarity">
    <text evidence="2">Belongs to the nematode transthyretin-like family.</text>
</comment>
<evidence type="ECO:0000256" key="4">
    <source>
        <dbReference type="ARBA" id="ARBA00022729"/>
    </source>
</evidence>
<comment type="subcellular location">
    <subcellularLocation>
        <location evidence="1">Secreted</location>
    </subcellularLocation>
</comment>
<organism evidence="6 7">
    <name type="scientific">Panagrellus redivivus</name>
    <name type="common">Microworm</name>
    <dbReference type="NCBI Taxonomy" id="6233"/>
    <lineage>
        <taxon>Eukaryota</taxon>
        <taxon>Metazoa</taxon>
        <taxon>Ecdysozoa</taxon>
        <taxon>Nematoda</taxon>
        <taxon>Chromadorea</taxon>
        <taxon>Rhabditida</taxon>
        <taxon>Tylenchina</taxon>
        <taxon>Panagrolaimomorpha</taxon>
        <taxon>Panagrolaimoidea</taxon>
        <taxon>Panagrolaimidae</taxon>
        <taxon>Panagrellus</taxon>
    </lineage>
</organism>
<evidence type="ECO:0000256" key="5">
    <source>
        <dbReference type="SAM" id="SignalP"/>
    </source>
</evidence>
<dbReference type="Pfam" id="PF01060">
    <property type="entry name" value="TTR-52"/>
    <property type="match status" value="1"/>
</dbReference>
<reference evidence="6" key="1">
    <citation type="journal article" date="2013" name="Genetics">
        <title>The draft genome and transcriptome of Panagrellus redivivus are shaped by the harsh demands of a free-living lifestyle.</title>
        <authorList>
            <person name="Srinivasan J."/>
            <person name="Dillman A.R."/>
            <person name="Macchietto M.G."/>
            <person name="Heikkinen L."/>
            <person name="Lakso M."/>
            <person name="Fracchia K.M."/>
            <person name="Antoshechkin I."/>
            <person name="Mortazavi A."/>
            <person name="Wong G."/>
            <person name="Sternberg P.W."/>
        </authorList>
    </citation>
    <scope>NUCLEOTIDE SEQUENCE [LARGE SCALE GENOMIC DNA]</scope>
    <source>
        <strain evidence="6">MT8872</strain>
    </source>
</reference>
<dbReference type="InterPro" id="IPR001534">
    <property type="entry name" value="Transthyretin-like"/>
</dbReference>
<dbReference type="GO" id="GO:0005576">
    <property type="term" value="C:extracellular region"/>
    <property type="evidence" value="ECO:0007669"/>
    <property type="project" value="UniProtKB-SubCell"/>
</dbReference>
<evidence type="ECO:0000313" key="7">
    <source>
        <dbReference type="WBParaSite" id="Pan_g20373.t1"/>
    </source>
</evidence>
<accession>A0A7E4VFA1</accession>
<keyword evidence="4 5" id="KW-0732">Signal</keyword>
<evidence type="ECO:0000256" key="1">
    <source>
        <dbReference type="ARBA" id="ARBA00004613"/>
    </source>
</evidence>
<dbReference type="Proteomes" id="UP000492821">
    <property type="component" value="Unassembled WGS sequence"/>
</dbReference>
<dbReference type="WBParaSite" id="Pan_g20373.t1">
    <property type="protein sequence ID" value="Pan_g20373.t1"/>
    <property type="gene ID" value="Pan_g20373"/>
</dbReference>
<dbReference type="Gene3D" id="2.60.40.3330">
    <property type="match status" value="1"/>
</dbReference>
<dbReference type="InterPro" id="IPR038479">
    <property type="entry name" value="Transthyretin-like_sf"/>
</dbReference>
<evidence type="ECO:0000313" key="6">
    <source>
        <dbReference type="Proteomes" id="UP000492821"/>
    </source>
</evidence>
<feature type="signal peptide" evidence="5">
    <location>
        <begin position="1"/>
        <end position="22"/>
    </location>
</feature>
<feature type="chain" id="PRO_5028966426" evidence="5">
    <location>
        <begin position="23"/>
        <end position="142"/>
    </location>
</feature>
<dbReference type="GO" id="GO:0009986">
    <property type="term" value="C:cell surface"/>
    <property type="evidence" value="ECO:0007669"/>
    <property type="project" value="InterPro"/>
</dbReference>
<dbReference type="AlphaFoldDB" id="A0A7E4VFA1"/>
<keyword evidence="3" id="KW-0964">Secreted</keyword>
<name>A0A7E4VFA1_PANRE</name>
<evidence type="ECO:0000256" key="2">
    <source>
        <dbReference type="ARBA" id="ARBA00010112"/>
    </source>
</evidence>
<proteinExistence type="inferred from homology"/>
<reference evidence="7" key="2">
    <citation type="submission" date="2020-10" db="UniProtKB">
        <authorList>
            <consortium name="WormBaseParasite"/>
        </authorList>
    </citation>
    <scope>IDENTIFICATION</scope>
</reference>